<name>A0A8S5T0A7_9CAUD</name>
<dbReference type="EMBL" id="BK032721">
    <property type="protein sequence ID" value="DAF56697.1"/>
    <property type="molecule type" value="Genomic_DNA"/>
</dbReference>
<protein>
    <submittedName>
        <fullName evidence="1">Uncharacterized protein</fullName>
    </submittedName>
</protein>
<organism evidence="1">
    <name type="scientific">Myoviridae sp. ctWb16</name>
    <dbReference type="NCBI Taxonomy" id="2827690"/>
    <lineage>
        <taxon>Viruses</taxon>
        <taxon>Duplodnaviria</taxon>
        <taxon>Heunggongvirae</taxon>
        <taxon>Uroviricota</taxon>
        <taxon>Caudoviricetes</taxon>
    </lineage>
</organism>
<sequence length="83" mass="9797">MFNFLNKFKKTAYEKDDLNKTGKCFLCPEDDDENMFNLFGIEVCEGCYHDLLNHMGYKNIDDLLDCDKKQLMKFLNKLANSKK</sequence>
<proteinExistence type="predicted"/>
<accession>A0A8S5T0A7</accession>
<reference evidence="1" key="1">
    <citation type="journal article" date="2021" name="Proc. Natl. Acad. Sci. U.S.A.">
        <title>A Catalog of Tens of Thousands of Viruses from Human Metagenomes Reveals Hidden Associations with Chronic Diseases.</title>
        <authorList>
            <person name="Tisza M.J."/>
            <person name="Buck C.B."/>
        </authorList>
    </citation>
    <scope>NUCLEOTIDE SEQUENCE</scope>
    <source>
        <strain evidence="1">CtWb16</strain>
    </source>
</reference>
<evidence type="ECO:0000313" key="1">
    <source>
        <dbReference type="EMBL" id="DAF56697.1"/>
    </source>
</evidence>